<keyword evidence="3" id="KW-1185">Reference proteome</keyword>
<dbReference type="RefSeq" id="XP_011644422.1">
    <property type="nucleotide sequence ID" value="XM_011646120.2"/>
</dbReference>
<dbReference type="AlphaFoldDB" id="A0A6I9WM40"/>
<feature type="signal peptide" evidence="2">
    <location>
        <begin position="1"/>
        <end position="22"/>
    </location>
</feature>
<proteinExistence type="predicted"/>
<protein>
    <submittedName>
        <fullName evidence="4">Uncharacterized protein LOC105431724</fullName>
    </submittedName>
</protein>
<evidence type="ECO:0000313" key="4">
    <source>
        <dbReference type="RefSeq" id="XP_011644422.1"/>
    </source>
</evidence>
<reference evidence="4" key="1">
    <citation type="submission" date="2025-08" db="UniProtKB">
        <authorList>
            <consortium name="RefSeq"/>
        </authorList>
    </citation>
    <scope>IDENTIFICATION</scope>
</reference>
<evidence type="ECO:0000313" key="3">
    <source>
        <dbReference type="Proteomes" id="UP000504615"/>
    </source>
</evidence>
<keyword evidence="2" id="KW-0732">Signal</keyword>
<gene>
    <name evidence="4" type="primary">LOC105431724</name>
</gene>
<dbReference type="Proteomes" id="UP000504615">
    <property type="component" value="Unplaced"/>
</dbReference>
<name>A0A6I9WM40_9HYME</name>
<organism evidence="3 4">
    <name type="scientific">Pogonomyrmex barbatus</name>
    <name type="common">red harvester ant</name>
    <dbReference type="NCBI Taxonomy" id="144034"/>
    <lineage>
        <taxon>Eukaryota</taxon>
        <taxon>Metazoa</taxon>
        <taxon>Ecdysozoa</taxon>
        <taxon>Arthropoda</taxon>
        <taxon>Hexapoda</taxon>
        <taxon>Insecta</taxon>
        <taxon>Pterygota</taxon>
        <taxon>Neoptera</taxon>
        <taxon>Endopterygota</taxon>
        <taxon>Hymenoptera</taxon>
        <taxon>Apocrita</taxon>
        <taxon>Aculeata</taxon>
        <taxon>Formicoidea</taxon>
        <taxon>Formicidae</taxon>
        <taxon>Myrmicinae</taxon>
        <taxon>Pogonomyrmex</taxon>
    </lineage>
</organism>
<dbReference type="GeneID" id="105431724"/>
<feature type="region of interest" description="Disordered" evidence="1">
    <location>
        <begin position="203"/>
        <end position="230"/>
    </location>
</feature>
<feature type="region of interest" description="Disordered" evidence="1">
    <location>
        <begin position="108"/>
        <end position="146"/>
    </location>
</feature>
<sequence length="278" mass="30835">MAMVRPLFFLSMAFFALVEVRAAPTRYDQRQEGVYNIRADLENFLLVVTLPSSKEFNTFASTALEGLQQELLQLARSSSFKDQESIKFGEQIHEEPYTVQVIQINENPANKESSVRKTEEGDAGTSNISDQQSTSVNEGQTEETRSVERIAKNLKNFDFPKSREVPAILGYFVDARKLLGSKMGNAGQARNVVGNVWNPDVESGRPGTSLKKQLPRRGEENVALPSSNVDKNDVSLTFPEEKQQELRLLGDGVENCGPGRRRDASGLCQFDESAGSLL</sequence>
<evidence type="ECO:0000256" key="2">
    <source>
        <dbReference type="SAM" id="SignalP"/>
    </source>
</evidence>
<feature type="compositionally biased region" description="Polar residues" evidence="1">
    <location>
        <begin position="124"/>
        <end position="139"/>
    </location>
</feature>
<dbReference type="KEGG" id="pbar:105431724"/>
<evidence type="ECO:0000256" key="1">
    <source>
        <dbReference type="SAM" id="MobiDB-lite"/>
    </source>
</evidence>
<accession>A0A6I9WM40</accession>
<feature type="chain" id="PRO_5026968236" evidence="2">
    <location>
        <begin position="23"/>
        <end position="278"/>
    </location>
</feature>
<dbReference type="OrthoDB" id="7686329at2759"/>